<evidence type="ECO:0000313" key="1">
    <source>
        <dbReference type="EMBL" id="MBJ6122658.1"/>
    </source>
</evidence>
<sequence length="157" mass="17642">RKPAWFAYKYLHLLRGREIATGDDQTLAASEGGRTGVLLWNWQQPRQDISNRPFFTRVLPAQQAIPRAIGFAGLKPGRYRLTIRRTGYHANDSHTRYLEMGSPATLSPAQLAELQSLTRDLPETDRSVTIGRDGRYLATVPMRSNDVVLALLEPAVK</sequence>
<keyword evidence="2" id="KW-1185">Reference proteome</keyword>
<name>A0ABS0XSD8_9SPHN</name>
<comment type="caution">
    <text evidence="1">The sequence shown here is derived from an EMBL/GenBank/DDBJ whole genome shotgun (WGS) entry which is preliminary data.</text>
</comment>
<reference evidence="2" key="1">
    <citation type="submission" date="2020-12" db="EMBL/GenBank/DDBJ databases">
        <title>Hymenobacter sp.</title>
        <authorList>
            <person name="Kim M.K."/>
        </authorList>
    </citation>
    <scope>NUCLEOTIDE SEQUENCE [LARGE SCALE GENOMIC DNA]</scope>
    <source>
        <strain evidence="2">BT553</strain>
    </source>
</reference>
<accession>A0ABS0XSD8</accession>
<dbReference type="EMBL" id="JAELXS010000007">
    <property type="protein sequence ID" value="MBJ6122658.1"/>
    <property type="molecule type" value="Genomic_DNA"/>
</dbReference>
<protein>
    <submittedName>
        <fullName evidence="1">Beta-xylosidase</fullName>
    </submittedName>
</protein>
<dbReference type="Proteomes" id="UP000640426">
    <property type="component" value="Unassembled WGS sequence"/>
</dbReference>
<evidence type="ECO:0000313" key="2">
    <source>
        <dbReference type="Proteomes" id="UP000640426"/>
    </source>
</evidence>
<proteinExistence type="predicted"/>
<feature type="non-terminal residue" evidence="1">
    <location>
        <position position="1"/>
    </location>
</feature>
<dbReference type="SUPFAM" id="SSF51011">
    <property type="entry name" value="Glycosyl hydrolase domain"/>
    <property type="match status" value="1"/>
</dbReference>
<organism evidence="1 2">
    <name type="scientific">Sphingomonas mollis</name>
    <dbReference type="NCBI Taxonomy" id="2795726"/>
    <lineage>
        <taxon>Bacteria</taxon>
        <taxon>Pseudomonadati</taxon>
        <taxon>Pseudomonadota</taxon>
        <taxon>Alphaproteobacteria</taxon>
        <taxon>Sphingomonadales</taxon>
        <taxon>Sphingomonadaceae</taxon>
        <taxon>Sphingomonas</taxon>
    </lineage>
</organism>
<gene>
    <name evidence="1" type="ORF">JAO74_12730</name>
</gene>
<dbReference type="Gene3D" id="2.60.40.1500">
    <property type="entry name" value="Glycosyl hydrolase domain, family 39"/>
    <property type="match status" value="1"/>
</dbReference>